<evidence type="ECO:0000313" key="2">
    <source>
        <dbReference type="Proteomes" id="UP001174909"/>
    </source>
</evidence>
<comment type="caution">
    <text evidence="1">The sequence shown here is derived from an EMBL/GenBank/DDBJ whole genome shotgun (WGS) entry which is preliminary data.</text>
</comment>
<gene>
    <name evidence="1" type="ORF">GBAR_LOCUS2885</name>
</gene>
<proteinExistence type="predicted"/>
<keyword evidence="2" id="KW-1185">Reference proteome</keyword>
<protein>
    <submittedName>
        <fullName evidence="1">Uncharacterized protein</fullName>
    </submittedName>
</protein>
<dbReference type="EMBL" id="CASHTH010000397">
    <property type="protein sequence ID" value="CAI8000286.1"/>
    <property type="molecule type" value="Genomic_DNA"/>
</dbReference>
<dbReference type="AlphaFoldDB" id="A0AA35R165"/>
<reference evidence="1" key="1">
    <citation type="submission" date="2023-03" db="EMBL/GenBank/DDBJ databases">
        <authorList>
            <person name="Steffen K."/>
            <person name="Cardenas P."/>
        </authorList>
    </citation>
    <scope>NUCLEOTIDE SEQUENCE</scope>
</reference>
<name>A0AA35R165_GEOBA</name>
<organism evidence="1 2">
    <name type="scientific">Geodia barretti</name>
    <name type="common">Barrett's horny sponge</name>
    <dbReference type="NCBI Taxonomy" id="519541"/>
    <lineage>
        <taxon>Eukaryota</taxon>
        <taxon>Metazoa</taxon>
        <taxon>Porifera</taxon>
        <taxon>Demospongiae</taxon>
        <taxon>Heteroscleromorpha</taxon>
        <taxon>Tetractinellida</taxon>
        <taxon>Astrophorina</taxon>
        <taxon>Geodiidae</taxon>
        <taxon>Geodia</taxon>
    </lineage>
</organism>
<evidence type="ECO:0000313" key="1">
    <source>
        <dbReference type="EMBL" id="CAI8000286.1"/>
    </source>
</evidence>
<accession>A0AA35R165</accession>
<dbReference type="Proteomes" id="UP001174909">
    <property type="component" value="Unassembled WGS sequence"/>
</dbReference>
<sequence>MNMLSARPDIHSEMVRQGTLFGVLAESQVLTDMPEYQDLYTQFPGTDWNQRARGLGATAFIPLTSASEENILCYRTDRWRGYDGDNVTVHEFAHSIMNLGIVPIQPDFLAKLTATYDAALAADLWVIPSPPPTYMNTGRKASSHISTPISIPPDPYTITLIPEKNFGNTIPSCLSF</sequence>